<feature type="region of interest" description="Disordered" evidence="1">
    <location>
        <begin position="1389"/>
        <end position="1411"/>
    </location>
</feature>
<feature type="compositionally biased region" description="Pro residues" evidence="1">
    <location>
        <begin position="872"/>
        <end position="881"/>
    </location>
</feature>
<dbReference type="Pfam" id="PF10330">
    <property type="entry name" value="Stb3"/>
    <property type="match status" value="1"/>
</dbReference>
<feature type="region of interest" description="Disordered" evidence="1">
    <location>
        <begin position="1349"/>
        <end position="1370"/>
    </location>
</feature>
<feature type="region of interest" description="Disordered" evidence="1">
    <location>
        <begin position="215"/>
        <end position="291"/>
    </location>
</feature>
<feature type="compositionally biased region" description="Basic and acidic residues" evidence="1">
    <location>
        <begin position="259"/>
        <end position="273"/>
    </location>
</feature>
<dbReference type="InterPro" id="IPR018818">
    <property type="entry name" value="Stb3"/>
</dbReference>
<dbReference type="EMBL" id="JAWRVI010000008">
    <property type="protein sequence ID" value="KAK4092594.1"/>
    <property type="molecule type" value="Genomic_DNA"/>
</dbReference>
<accession>A0ABR0C876</accession>
<comment type="caution">
    <text evidence="2">The sequence shown here is derived from an EMBL/GenBank/DDBJ whole genome shotgun (WGS) entry which is preliminary data.</text>
</comment>
<feature type="region of interest" description="Disordered" evidence="1">
    <location>
        <begin position="492"/>
        <end position="516"/>
    </location>
</feature>
<sequence length="1676" mass="179820">MHKEGQFVTTMHAVGHGGFERRQTGVGGVPAPNCLAAAAKEGALGPFGEPQRTTKIRVCRRWEVGQHAGTRTLVNEPASDVEPLGGTAPFETPGCLQAALERLPVRAASGGRDPIRAAQRPNVISARRPFGRRRSRTETGTQDKFLRFLTTAGDCRDKRKTPLWSMKRRGGAMPAPATCVLRLHPRPLGGSPPPPPGHRARFPLRSKYAEQKSASNLWGAEMRETPGLPRIAPSRARHPHHPSHGRPRRHWASGRQGKRAVEKDEKGRPERCQRRASPAEPRTGSESGGLLRIGTVLGRTEGLKNAAYCMHDIAGAGAAGKQLRQERKYLYVARAAAGAHLAGWQDGGYMVGCVVERQGQTGRSVPCHAMEGHGPGQGSGSALDQSKSGLTMTSTTPCYHQCSPPANTRRRGAGSASRFACSPPRPGTESEATTRFARHQAGWMMRTNKMRWGKALVVSLGISPPSRLHGRPKSTSNVRVDRRGCCTYTIRTPESNPMFVPPPNRPIRTPPTFVPGRSKWTRDLPHHSTSMEHSACFMVREARQLSYRPSSSTEGMLLSLLGVGRERGGDTTYRHVAGAGYAPRLARVRVNHDAGVSQVGVATLAPSIHIDWEGNPAPTPKMALDKHRPDSPVSDTRRPEQFEAHYHPTPLMFTHLRVYTALHQAPVHRTVVTVVNLLVARKKIAMIFTGKRKQPASSSAMSNNIGHAVRVDAREGITRAALMIHLLNAEHEAHQRVPPPDSGRRPLRAHGRTGALREGKAKGQKKAGWMDEMDGWTEGGEGKGWRGLGWLDGWSDALMRMAAATVAVARGPVRACAEREKAPWPSAPALGLSARVTRCRARPMSCVTPPSSPAAGRVRSDVAWPRAGTPTPATPALPKPPGSRGQEHAASGARVLEPKQKGGRGRIMPGVREWATEQVVRARPRVALAQPAQSLPCPCCWAAAARLKPGLLSGDSQGPVDEAESRSPVPDRLGICYFHALRHDDEANCVSDHCASDRPSSGSAGVSVATTAAARCHNVDARARENGGLEHTISSPPRNLGASLARTRLQEGGHVSRSMAKYCGKTRYSHPQARSDPPPPPKRPPISPVTIAASGQARHHTHGHAQGPAASPSPVNQSVTHPSAHACTHAPDTARAGQGSAAGMSMGMGMGMYTRCAAAGYLAGVLTTRQARLSPSLPFFSFQPKINNANKPARFPSRITRHSPRGSRRQPCQPCYLLLCPQVAVRLHTSQSYRHGSSIASAPRIRRKLRRIRAPDIFVSVFRRFPSHSTLTHDPRAFSPRRARTLPSLSALKRGRLPLTRACPQTTSLKHIATQNNANMASLASAARDIPKAASSNRDNLAVVADRSDPATVARSHTLPTPPNSISPALPAHGLKAQLQKAKLEPIDSDLDLHDHPDGNERSPSPATTHEASGAITSALLAKYHLPEILLNHGPLAIRHIMGYLTTSVPGFSGIPPTKARRLVVGALEGRGGEGGGLEGDVEFDKVGWGRWDARRRGFASRDRQGTPPPLAGAGIPISKTGARGQDRSRLNVSGSVGEESVHFSHDDHDDVHMMETEADKMSLDGSASASCSEAPDDDVAMNDDPEDVTDDEDWAAVGAAALRAESYPNMAAAQSSGALRSPNFALPGGLRTFSVSSGMARPPPQPANLDLAALTGTPDAQEREAVEALLRLGSV</sequence>
<feature type="compositionally biased region" description="Basic and acidic residues" evidence="1">
    <location>
        <begin position="1389"/>
        <end position="1401"/>
    </location>
</feature>
<dbReference type="PANTHER" id="PTHR28164:SF1">
    <property type="entry name" value="PROTEIN STB3"/>
    <property type="match status" value="1"/>
</dbReference>
<feature type="region of interest" description="Disordered" evidence="1">
    <location>
        <begin position="1499"/>
        <end position="1546"/>
    </location>
</feature>
<feature type="compositionally biased region" description="Pro residues" evidence="1">
    <location>
        <begin position="1076"/>
        <end position="1087"/>
    </location>
</feature>
<feature type="compositionally biased region" description="Pro residues" evidence="1">
    <location>
        <begin position="499"/>
        <end position="513"/>
    </location>
</feature>
<gene>
    <name evidence="2" type="ORF">Purlil1_3215</name>
</gene>
<proteinExistence type="predicted"/>
<name>A0ABR0C876_PURLI</name>
<keyword evidence="3" id="KW-1185">Reference proteome</keyword>
<evidence type="ECO:0000313" key="3">
    <source>
        <dbReference type="Proteomes" id="UP001287286"/>
    </source>
</evidence>
<reference evidence="2 3" key="1">
    <citation type="journal article" date="2024" name="Microbiol. Resour. Announc.">
        <title>Genome annotations for the ascomycete fungi Trichoderma harzianum, Trichoderma aggressivum, and Purpureocillium lilacinum.</title>
        <authorList>
            <person name="Beijen E.P.W."/>
            <person name="Ohm R.A."/>
        </authorList>
    </citation>
    <scope>NUCLEOTIDE SEQUENCE [LARGE SCALE GENOMIC DNA]</scope>
    <source>
        <strain evidence="2 3">CBS 150709</strain>
    </source>
</reference>
<evidence type="ECO:0000256" key="1">
    <source>
        <dbReference type="SAM" id="MobiDB-lite"/>
    </source>
</evidence>
<protein>
    <recommendedName>
        <fullName evidence="4">Sin3 binding protein</fullName>
    </recommendedName>
</protein>
<feature type="region of interest" description="Disordered" evidence="1">
    <location>
        <begin position="401"/>
        <end position="433"/>
    </location>
</feature>
<organism evidence="2 3">
    <name type="scientific">Purpureocillium lilacinum</name>
    <name type="common">Paecilomyces lilacinus</name>
    <dbReference type="NCBI Taxonomy" id="33203"/>
    <lineage>
        <taxon>Eukaryota</taxon>
        <taxon>Fungi</taxon>
        <taxon>Dikarya</taxon>
        <taxon>Ascomycota</taxon>
        <taxon>Pezizomycotina</taxon>
        <taxon>Sordariomycetes</taxon>
        <taxon>Hypocreomycetidae</taxon>
        <taxon>Hypocreales</taxon>
        <taxon>Ophiocordycipitaceae</taxon>
        <taxon>Purpureocillium</taxon>
    </lineage>
</organism>
<evidence type="ECO:0000313" key="2">
    <source>
        <dbReference type="EMBL" id="KAK4092594.1"/>
    </source>
</evidence>
<feature type="compositionally biased region" description="Basic residues" evidence="1">
    <location>
        <begin position="235"/>
        <end position="258"/>
    </location>
</feature>
<feature type="region of interest" description="Disordered" evidence="1">
    <location>
        <begin position="182"/>
        <end position="202"/>
    </location>
</feature>
<dbReference type="PANTHER" id="PTHR28164">
    <property type="entry name" value="PROTEIN STB3"/>
    <property type="match status" value="1"/>
</dbReference>
<dbReference type="Proteomes" id="UP001287286">
    <property type="component" value="Unassembled WGS sequence"/>
</dbReference>
<feature type="region of interest" description="Disordered" evidence="1">
    <location>
        <begin position="864"/>
        <end position="907"/>
    </location>
</feature>
<feature type="region of interest" description="Disordered" evidence="1">
    <location>
        <begin position="1066"/>
        <end position="1139"/>
    </location>
</feature>
<feature type="region of interest" description="Disordered" evidence="1">
    <location>
        <begin position="733"/>
        <end position="768"/>
    </location>
</feature>
<feature type="compositionally biased region" description="Polar residues" evidence="1">
    <location>
        <begin position="1402"/>
        <end position="1411"/>
    </location>
</feature>
<evidence type="ECO:0008006" key="4">
    <source>
        <dbReference type="Google" id="ProtNLM"/>
    </source>
</evidence>